<evidence type="ECO:0000256" key="1">
    <source>
        <dbReference type="SAM" id="MobiDB-lite"/>
    </source>
</evidence>
<dbReference type="InterPro" id="IPR036339">
    <property type="entry name" value="PUB-like_dom_sf"/>
</dbReference>
<comment type="caution">
    <text evidence="2">The sequence shown here is derived from an EMBL/GenBank/DDBJ whole genome shotgun (WGS) entry which is preliminary data.</text>
</comment>
<evidence type="ECO:0000313" key="2">
    <source>
        <dbReference type="EMBL" id="KAL1530532.1"/>
    </source>
</evidence>
<evidence type="ECO:0000313" key="3">
    <source>
        <dbReference type="Proteomes" id="UP001515480"/>
    </source>
</evidence>
<name>A0AB34KB21_PRYPA</name>
<protein>
    <submittedName>
        <fullName evidence="2">Uncharacterized protein</fullName>
    </submittedName>
</protein>
<dbReference type="Proteomes" id="UP001515480">
    <property type="component" value="Unassembled WGS sequence"/>
</dbReference>
<gene>
    <name evidence="2" type="ORF">AB1Y20_001433</name>
</gene>
<dbReference type="Gene3D" id="1.20.58.2190">
    <property type="match status" value="1"/>
</dbReference>
<accession>A0AB34KB21</accession>
<dbReference type="AlphaFoldDB" id="A0AB34KB21"/>
<dbReference type="SUPFAM" id="SSF143503">
    <property type="entry name" value="PUG domain-like"/>
    <property type="match status" value="1"/>
</dbReference>
<feature type="region of interest" description="Disordered" evidence="1">
    <location>
        <begin position="207"/>
        <end position="226"/>
    </location>
</feature>
<keyword evidence="3" id="KW-1185">Reference proteome</keyword>
<dbReference type="CDD" id="cd09212">
    <property type="entry name" value="PUB"/>
    <property type="match status" value="1"/>
</dbReference>
<sequence length="389" mass="41392">MAAPLAFAALLEGNGAAEAAAALSTCSTLTENALRDPLKFGRLNARAKAIHSRLLPLAGGEASLLACGFRREGEAYVHDGSDADAAASATAARAAIAHFDKLRAAVERVGDSNAPAVATEAIKLCAVYCANAASDDARRRIPAAGKAVATRLLAAIGGQALLEASGFELQGDAFVCALDPPMLAWSGVILGKAESFWQLLAREREGDAGGGGSLDGPENEPTPRPIAKDEIKLAALPVGLDGRRGAVDLEPLLVRSADKSRVQLYCWHPVSKRWRLVGSMRFASSEFEWASENTPAGGESRAGSRPEMRIEVEVDLGDHKPVWLGMAIDDSLKFTPSENEYIAAKRFIDEHFESLNNNHLEPIARKLRAVVEPLLETIRNLKAAVEEQS</sequence>
<dbReference type="EMBL" id="JBGBPQ010000001">
    <property type="protein sequence ID" value="KAL1530532.1"/>
    <property type="molecule type" value="Genomic_DNA"/>
</dbReference>
<proteinExistence type="predicted"/>
<reference evidence="2 3" key="1">
    <citation type="journal article" date="2024" name="Science">
        <title>Giant polyketide synthase enzymes in the biosynthesis of giant marine polyether toxins.</title>
        <authorList>
            <person name="Fallon T.R."/>
            <person name="Shende V.V."/>
            <person name="Wierzbicki I.H."/>
            <person name="Pendleton A.L."/>
            <person name="Watervoot N.F."/>
            <person name="Auber R.P."/>
            <person name="Gonzalez D.J."/>
            <person name="Wisecaver J.H."/>
            <person name="Moore B.S."/>
        </authorList>
    </citation>
    <scope>NUCLEOTIDE SEQUENCE [LARGE SCALE GENOMIC DNA]</scope>
    <source>
        <strain evidence="2 3">12B1</strain>
    </source>
</reference>
<organism evidence="2 3">
    <name type="scientific">Prymnesium parvum</name>
    <name type="common">Toxic golden alga</name>
    <dbReference type="NCBI Taxonomy" id="97485"/>
    <lineage>
        <taxon>Eukaryota</taxon>
        <taxon>Haptista</taxon>
        <taxon>Haptophyta</taxon>
        <taxon>Prymnesiophyceae</taxon>
        <taxon>Prymnesiales</taxon>
        <taxon>Prymnesiaceae</taxon>
        <taxon>Prymnesium</taxon>
    </lineage>
</organism>